<evidence type="ECO:0000313" key="1">
    <source>
        <dbReference type="EMBL" id="VDK52639.1"/>
    </source>
</evidence>
<keyword evidence="2" id="KW-1185">Reference proteome</keyword>
<organism evidence="1 2">
    <name type="scientific">Cylicostephanus goldi</name>
    <name type="common">Nematode worm</name>
    <dbReference type="NCBI Taxonomy" id="71465"/>
    <lineage>
        <taxon>Eukaryota</taxon>
        <taxon>Metazoa</taxon>
        <taxon>Ecdysozoa</taxon>
        <taxon>Nematoda</taxon>
        <taxon>Chromadorea</taxon>
        <taxon>Rhabditida</taxon>
        <taxon>Rhabditina</taxon>
        <taxon>Rhabditomorpha</taxon>
        <taxon>Strongyloidea</taxon>
        <taxon>Strongylidae</taxon>
        <taxon>Cylicostephanus</taxon>
    </lineage>
</organism>
<dbReference type="Proteomes" id="UP000271889">
    <property type="component" value="Unassembled WGS sequence"/>
</dbReference>
<name>A0A3P6QUP8_CYLGO</name>
<gene>
    <name evidence="1" type="ORF">CGOC_LOCUS2439</name>
</gene>
<accession>A0A3P6QUP8</accession>
<dbReference type="AlphaFoldDB" id="A0A3P6QUP8"/>
<sequence length="148" mass="16017">MSCGAIVNFAATANRLKETQEEKLHKSAVFGPIRTISAPFKALVSELSADHKKKKEDSVLDSVAGKLGISTEAIPIPVKKLSAPLKTLTSESPPDHNNNDSENDFLNIVAQKFDETKDTVVGKAKEAKEFVAKEAKVVNEKLEQITGD</sequence>
<reference evidence="1 2" key="1">
    <citation type="submission" date="2018-11" db="EMBL/GenBank/DDBJ databases">
        <authorList>
            <consortium name="Pathogen Informatics"/>
        </authorList>
    </citation>
    <scope>NUCLEOTIDE SEQUENCE [LARGE SCALE GENOMIC DNA]</scope>
</reference>
<proteinExistence type="predicted"/>
<protein>
    <submittedName>
        <fullName evidence="1">Uncharacterized protein</fullName>
    </submittedName>
</protein>
<evidence type="ECO:0000313" key="2">
    <source>
        <dbReference type="Proteomes" id="UP000271889"/>
    </source>
</evidence>
<dbReference type="EMBL" id="UYRV01005476">
    <property type="protein sequence ID" value="VDK52639.1"/>
    <property type="molecule type" value="Genomic_DNA"/>
</dbReference>